<sequence length="355" mass="39219">MSLPLQGWHLVLLAYSLSLYWVFSNFKQVSGDLLLTLSLNLGRWAGALALLSLLFTPYHLFVSSYDLLAFSAVLGIFLVALSVCVMTVGGFAGPPLPRGAASVVAALGAVAASLLALLLTPDLKPVVRKGGAGQLLYDPAPLFLFTLLASIALILLYPLARRKMERRLEERAPGPRAPAEPVRAPSTVARKRIVSSSFLKAGLGGAAFSLVFLLFVPAPVDSFSYMLVAFSWYILSLNIAWKLHQVPEAYLVTGASDQLSFFCPRCKQKIAPFEQSGDLVEKYAYGEIRLGRAWEGVVVSHYRHAHTDYDKERRLLRRLAMPPDYKQQKLRELRARYAEEARQLAAEDGLLKLER</sequence>
<keyword evidence="1" id="KW-1133">Transmembrane helix</keyword>
<feature type="transmembrane region" description="Helical" evidence="1">
    <location>
        <begin position="140"/>
        <end position="160"/>
    </location>
</feature>
<accession>A0A7C1T1K3</accession>
<name>A0A7C1T1K3_THEPE</name>
<gene>
    <name evidence="2" type="ORF">ENP77_02645</name>
</gene>
<organism evidence="2">
    <name type="scientific">Thermofilum pendens</name>
    <dbReference type="NCBI Taxonomy" id="2269"/>
    <lineage>
        <taxon>Archaea</taxon>
        <taxon>Thermoproteota</taxon>
        <taxon>Thermoprotei</taxon>
        <taxon>Thermofilales</taxon>
        <taxon>Thermofilaceae</taxon>
        <taxon>Thermofilum</taxon>
    </lineage>
</organism>
<feature type="transmembrane region" description="Helical" evidence="1">
    <location>
        <begin position="67"/>
        <end position="88"/>
    </location>
</feature>
<feature type="transmembrane region" description="Helical" evidence="1">
    <location>
        <begin position="100"/>
        <end position="120"/>
    </location>
</feature>
<reference evidence="2" key="1">
    <citation type="journal article" date="2020" name="mSystems">
        <title>Genome- and Community-Level Interaction Insights into Carbon Utilization and Element Cycling Functions of Hydrothermarchaeota in Hydrothermal Sediment.</title>
        <authorList>
            <person name="Zhou Z."/>
            <person name="Liu Y."/>
            <person name="Xu W."/>
            <person name="Pan J."/>
            <person name="Luo Z.H."/>
            <person name="Li M."/>
        </authorList>
    </citation>
    <scope>NUCLEOTIDE SEQUENCE [LARGE SCALE GENOMIC DNA]</scope>
    <source>
        <strain evidence="2">SpSt-25</strain>
    </source>
</reference>
<feature type="transmembrane region" description="Helical" evidence="1">
    <location>
        <begin position="222"/>
        <end position="241"/>
    </location>
</feature>
<proteinExistence type="predicted"/>
<dbReference type="AlphaFoldDB" id="A0A7C1T1K3"/>
<feature type="transmembrane region" description="Helical" evidence="1">
    <location>
        <begin position="44"/>
        <end position="61"/>
    </location>
</feature>
<evidence type="ECO:0000313" key="2">
    <source>
        <dbReference type="EMBL" id="HEB48678.1"/>
    </source>
</evidence>
<feature type="transmembrane region" description="Helical" evidence="1">
    <location>
        <begin position="6"/>
        <end position="23"/>
    </location>
</feature>
<keyword evidence="1" id="KW-0472">Membrane</keyword>
<feature type="transmembrane region" description="Helical" evidence="1">
    <location>
        <begin position="198"/>
        <end position="216"/>
    </location>
</feature>
<protein>
    <submittedName>
        <fullName evidence="2">Uncharacterized protein</fullName>
    </submittedName>
</protein>
<keyword evidence="1" id="KW-0812">Transmembrane</keyword>
<comment type="caution">
    <text evidence="2">The sequence shown here is derived from an EMBL/GenBank/DDBJ whole genome shotgun (WGS) entry which is preliminary data.</text>
</comment>
<dbReference type="EMBL" id="DSKP01000092">
    <property type="protein sequence ID" value="HEB48678.1"/>
    <property type="molecule type" value="Genomic_DNA"/>
</dbReference>
<evidence type="ECO:0000256" key="1">
    <source>
        <dbReference type="SAM" id="Phobius"/>
    </source>
</evidence>